<feature type="domain" description="FAD-binding" evidence="8">
    <location>
        <begin position="6"/>
        <end position="334"/>
    </location>
</feature>
<evidence type="ECO:0000313" key="10">
    <source>
        <dbReference type="Proteomes" id="UP000039046"/>
    </source>
</evidence>
<dbReference type="PANTHER" id="PTHR47356:SF2">
    <property type="entry name" value="FAD-BINDING DOMAIN-CONTAINING PROTEIN-RELATED"/>
    <property type="match status" value="1"/>
</dbReference>
<keyword evidence="7" id="KW-0472">Membrane</keyword>
<organism evidence="9 10">
    <name type="scientific">[Torrubiella] hemipterigena</name>
    <dbReference type="NCBI Taxonomy" id="1531966"/>
    <lineage>
        <taxon>Eukaryota</taxon>
        <taxon>Fungi</taxon>
        <taxon>Dikarya</taxon>
        <taxon>Ascomycota</taxon>
        <taxon>Pezizomycotina</taxon>
        <taxon>Sordariomycetes</taxon>
        <taxon>Hypocreomycetidae</taxon>
        <taxon>Hypocreales</taxon>
        <taxon>Clavicipitaceae</taxon>
        <taxon>Clavicipitaceae incertae sedis</taxon>
        <taxon>'Torrubiella' clade</taxon>
    </lineage>
</organism>
<dbReference type="GO" id="GO:0004497">
    <property type="term" value="F:monooxygenase activity"/>
    <property type="evidence" value="ECO:0007669"/>
    <property type="project" value="UniProtKB-KW"/>
</dbReference>
<dbReference type="PRINTS" id="PR00420">
    <property type="entry name" value="RNGMNOXGNASE"/>
</dbReference>
<keyword evidence="5" id="KW-0560">Oxidoreductase</keyword>
<keyword evidence="10" id="KW-1185">Reference proteome</keyword>
<dbReference type="Proteomes" id="UP000039046">
    <property type="component" value="Unassembled WGS sequence"/>
</dbReference>
<dbReference type="SUPFAM" id="SSF51905">
    <property type="entry name" value="FAD/NAD(P)-binding domain"/>
    <property type="match status" value="1"/>
</dbReference>
<keyword evidence="7" id="KW-0812">Transmembrane</keyword>
<evidence type="ECO:0000256" key="5">
    <source>
        <dbReference type="ARBA" id="ARBA00023002"/>
    </source>
</evidence>
<protein>
    <recommendedName>
        <fullName evidence="8">FAD-binding domain-containing protein</fullName>
    </recommendedName>
</protein>
<keyword evidence="6" id="KW-0503">Monooxygenase</keyword>
<keyword evidence="7" id="KW-1133">Transmembrane helix</keyword>
<dbReference type="Pfam" id="PF01494">
    <property type="entry name" value="FAD_binding_3"/>
    <property type="match status" value="1"/>
</dbReference>
<dbReference type="GO" id="GO:0071949">
    <property type="term" value="F:FAD binding"/>
    <property type="evidence" value="ECO:0007669"/>
    <property type="project" value="InterPro"/>
</dbReference>
<reference evidence="9 10" key="1">
    <citation type="journal article" date="2015" name="Genome Announc.">
        <title>Draft Genome Sequence and Gene Annotation of the Entomopathogenic Fungus Verticillium hemipterigenum.</title>
        <authorList>
            <person name="Horn F."/>
            <person name="Habel A."/>
            <person name="Scharf D.H."/>
            <person name="Dworschak J."/>
            <person name="Brakhage A.A."/>
            <person name="Guthke R."/>
            <person name="Hertweck C."/>
            <person name="Linde J."/>
        </authorList>
    </citation>
    <scope>NUCLEOTIDE SEQUENCE [LARGE SCALE GENOMIC DNA]</scope>
</reference>
<dbReference type="Gene3D" id="3.50.50.60">
    <property type="entry name" value="FAD/NAD(P)-binding domain"/>
    <property type="match status" value="1"/>
</dbReference>
<dbReference type="InterPro" id="IPR050562">
    <property type="entry name" value="FAD_mOase_fung"/>
</dbReference>
<sequence length="437" mass="49242">MASNFKAIIIGGGPTGLLTALMIQSAGIDFILLEQDDEIIVEDGYNLILNPENIRIFHQLGLFKKVRQDACALTTKTTYTRAGFLHESNLFHYINDAHGMHAYCFQSEILLEILNRALRPSEDKILVSKTIADIKCSSDDVSVMCMDGSIYTGSIVIGIDGSRGKTRRIMREMALRDNDVDRKIWEAEGQFPAHFKYMSMNLTRCSHRGTVSETHSKNLSLMYVSEYDKATIHICEKLDKPSFEHVEFTRDDESKILTKFKEFIVADASMIMDIAIRITTSSMSLLEEGVAKKWSYKRIVLVGDACHKVSPFGGLNFNMGIQDAVALVNSLRKATDESDTDEPTAEAIAAAFKEYYNSRASSVARDCKISGALLRVSAWMNWFAWFMSVYVFTSWFWEVLVLKHILPRRGKSGLVLKHVSAGEKLYGSVPWDNKMTE</sequence>
<dbReference type="STRING" id="1531966.A0A0A1TDZ5"/>
<evidence type="ECO:0000256" key="2">
    <source>
        <dbReference type="ARBA" id="ARBA00007992"/>
    </source>
</evidence>
<dbReference type="InterPro" id="IPR002938">
    <property type="entry name" value="FAD-bd"/>
</dbReference>
<comment type="cofactor">
    <cofactor evidence="1">
        <name>FAD</name>
        <dbReference type="ChEBI" id="CHEBI:57692"/>
    </cofactor>
</comment>
<keyword evidence="4" id="KW-0274">FAD</keyword>
<name>A0A0A1TDZ5_9HYPO</name>
<dbReference type="HOGENOM" id="CLU_009665_12_2_1"/>
<keyword evidence="3" id="KW-0285">Flavoprotein</keyword>
<dbReference type="InterPro" id="IPR036188">
    <property type="entry name" value="FAD/NAD-bd_sf"/>
</dbReference>
<comment type="similarity">
    <text evidence="2">Belongs to the paxM FAD-dependent monooxygenase family.</text>
</comment>
<evidence type="ECO:0000256" key="3">
    <source>
        <dbReference type="ARBA" id="ARBA00022630"/>
    </source>
</evidence>
<proteinExistence type="inferred from homology"/>
<accession>A0A0A1TDZ5</accession>
<dbReference type="PANTHER" id="PTHR47356">
    <property type="entry name" value="FAD-DEPENDENT MONOOXYGENASE ASQG-RELATED"/>
    <property type="match status" value="1"/>
</dbReference>
<evidence type="ECO:0000256" key="7">
    <source>
        <dbReference type="SAM" id="Phobius"/>
    </source>
</evidence>
<evidence type="ECO:0000256" key="4">
    <source>
        <dbReference type="ARBA" id="ARBA00022827"/>
    </source>
</evidence>
<feature type="transmembrane region" description="Helical" evidence="7">
    <location>
        <begin position="382"/>
        <end position="402"/>
    </location>
</feature>
<dbReference type="OrthoDB" id="2431938at2759"/>
<evidence type="ECO:0000256" key="6">
    <source>
        <dbReference type="ARBA" id="ARBA00023033"/>
    </source>
</evidence>
<evidence type="ECO:0000259" key="8">
    <source>
        <dbReference type="Pfam" id="PF01494"/>
    </source>
</evidence>
<evidence type="ECO:0000256" key="1">
    <source>
        <dbReference type="ARBA" id="ARBA00001974"/>
    </source>
</evidence>
<dbReference type="AlphaFoldDB" id="A0A0A1TDZ5"/>
<evidence type="ECO:0000313" key="9">
    <source>
        <dbReference type="EMBL" id="CEJ87222.1"/>
    </source>
</evidence>
<gene>
    <name evidence="9" type="ORF">VHEMI04343</name>
</gene>
<dbReference type="EMBL" id="CDHN01000002">
    <property type="protein sequence ID" value="CEJ87222.1"/>
    <property type="molecule type" value="Genomic_DNA"/>
</dbReference>